<evidence type="ECO:0000313" key="2">
    <source>
        <dbReference type="Proteomes" id="UP000078046"/>
    </source>
</evidence>
<proteinExistence type="predicted"/>
<dbReference type="EMBL" id="LWCA01000483">
    <property type="protein sequence ID" value="OAF68252.1"/>
    <property type="molecule type" value="Genomic_DNA"/>
</dbReference>
<sequence>MDSIELPSYFHAACAFDNNGVILFKTDKIRHDEIGILIEILHETESNIIAKTKKEM</sequence>
<name>A0A177B3E1_9BILA</name>
<organism evidence="1 2">
    <name type="scientific">Intoshia linei</name>
    <dbReference type="NCBI Taxonomy" id="1819745"/>
    <lineage>
        <taxon>Eukaryota</taxon>
        <taxon>Metazoa</taxon>
        <taxon>Spiralia</taxon>
        <taxon>Lophotrochozoa</taxon>
        <taxon>Mesozoa</taxon>
        <taxon>Orthonectida</taxon>
        <taxon>Rhopaluridae</taxon>
        <taxon>Intoshia</taxon>
    </lineage>
</organism>
<gene>
    <name evidence="1" type="ORF">A3Q56_04016</name>
</gene>
<keyword evidence="2" id="KW-1185">Reference proteome</keyword>
<dbReference type="Proteomes" id="UP000078046">
    <property type="component" value="Unassembled WGS sequence"/>
</dbReference>
<accession>A0A177B3E1</accession>
<protein>
    <submittedName>
        <fullName evidence="1">Uncharacterized protein</fullName>
    </submittedName>
</protein>
<dbReference type="AlphaFoldDB" id="A0A177B3E1"/>
<comment type="caution">
    <text evidence="1">The sequence shown here is derived from an EMBL/GenBank/DDBJ whole genome shotgun (WGS) entry which is preliminary data.</text>
</comment>
<evidence type="ECO:0000313" key="1">
    <source>
        <dbReference type="EMBL" id="OAF68252.1"/>
    </source>
</evidence>
<reference evidence="1 2" key="1">
    <citation type="submission" date="2016-04" db="EMBL/GenBank/DDBJ databases">
        <title>The genome of Intoshia linei affirms orthonectids as highly simplified spiralians.</title>
        <authorList>
            <person name="Mikhailov K.V."/>
            <person name="Slusarev G.S."/>
            <person name="Nikitin M.A."/>
            <person name="Logacheva M.D."/>
            <person name="Penin A."/>
            <person name="Aleoshin V."/>
            <person name="Panchin Y.V."/>
        </authorList>
    </citation>
    <scope>NUCLEOTIDE SEQUENCE [LARGE SCALE GENOMIC DNA]</scope>
    <source>
        <strain evidence="1">Intl2013</strain>
        <tissue evidence="1">Whole animal</tissue>
    </source>
</reference>